<dbReference type="GO" id="GO:0003755">
    <property type="term" value="F:peptidyl-prolyl cis-trans isomerase activity"/>
    <property type="evidence" value="ECO:0007669"/>
    <property type="project" value="UniProtKB-KW"/>
</dbReference>
<protein>
    <recommendedName>
        <fullName evidence="1">peptidylprolyl isomerase</fullName>
        <ecNumber evidence="1">5.2.1.8</ecNumber>
    </recommendedName>
</protein>
<organism evidence="6 7">
    <name type="scientific">Allosphingosinicella humi</name>
    <dbReference type="NCBI Taxonomy" id="2068657"/>
    <lineage>
        <taxon>Bacteria</taxon>
        <taxon>Pseudomonadati</taxon>
        <taxon>Pseudomonadota</taxon>
        <taxon>Alphaproteobacteria</taxon>
        <taxon>Sphingomonadales</taxon>
        <taxon>Sphingomonadaceae</taxon>
        <taxon>Allosphingosinicella</taxon>
    </lineage>
</organism>
<dbReference type="EMBL" id="QFFF01000001">
    <property type="protein sequence ID" value="PWG03272.1"/>
    <property type="molecule type" value="Genomic_DNA"/>
</dbReference>
<dbReference type="EC" id="5.2.1.8" evidence="1"/>
<proteinExistence type="predicted"/>
<keyword evidence="3 6" id="KW-0413">Isomerase</keyword>
<evidence type="ECO:0000256" key="2">
    <source>
        <dbReference type="ARBA" id="ARBA00023110"/>
    </source>
</evidence>
<reference evidence="6 7" key="1">
    <citation type="submission" date="2018-05" db="EMBL/GenBank/DDBJ databases">
        <title>Genome of Sphingosinicella humi QZX222.</title>
        <authorList>
            <person name="Qiao Z."/>
            <person name="Wang G."/>
        </authorList>
    </citation>
    <scope>NUCLEOTIDE SEQUENCE [LARGE SCALE GENOMIC DNA]</scope>
    <source>
        <strain evidence="6 7">QZX222</strain>
    </source>
</reference>
<dbReference type="SUPFAM" id="SSF50891">
    <property type="entry name" value="Cyclophilin-like"/>
    <property type="match status" value="1"/>
</dbReference>
<keyword evidence="4" id="KW-0732">Signal</keyword>
<evidence type="ECO:0000313" key="7">
    <source>
        <dbReference type="Proteomes" id="UP000245916"/>
    </source>
</evidence>
<evidence type="ECO:0000256" key="1">
    <source>
        <dbReference type="ARBA" id="ARBA00013194"/>
    </source>
</evidence>
<keyword evidence="7" id="KW-1185">Reference proteome</keyword>
<feature type="domain" description="PPIase cyclophilin-type" evidence="5">
    <location>
        <begin position="49"/>
        <end position="210"/>
    </location>
</feature>
<dbReference type="Gene3D" id="2.40.100.10">
    <property type="entry name" value="Cyclophilin-like"/>
    <property type="match status" value="1"/>
</dbReference>
<dbReference type="CDD" id="cd00317">
    <property type="entry name" value="cyclophilin"/>
    <property type="match status" value="1"/>
</dbReference>
<dbReference type="InterPro" id="IPR044665">
    <property type="entry name" value="E_coli_cyclophilin_A-like"/>
</dbReference>
<sequence>MLTRFVLAAWLSLSLSSAHAQPVAPLSGEAPPVEAPKPATVRVALQTRAGPIVLELEKERAPITTANFLRYVDEKRLDGVAFYRAVKVGERYGLVQGGVRNDPERALPPIAHEPTSETGLSHVDGAISMARNEPGSASGDFFMTIGDLTSMDADPAKPGDNLGFAVFGRVVEGMDVVRQILAAPTSPTEGEGAMKGQMLADPVVITGARRVESAANERSGME</sequence>
<dbReference type="PANTHER" id="PTHR43246">
    <property type="entry name" value="PEPTIDYL-PROLYL CIS-TRANS ISOMERASE CYP38, CHLOROPLASTIC"/>
    <property type="match status" value="1"/>
</dbReference>
<comment type="caution">
    <text evidence="6">The sequence shown here is derived from an EMBL/GenBank/DDBJ whole genome shotgun (WGS) entry which is preliminary data.</text>
</comment>
<dbReference type="PROSITE" id="PS50072">
    <property type="entry name" value="CSA_PPIASE_2"/>
    <property type="match status" value="1"/>
</dbReference>
<dbReference type="Proteomes" id="UP000245916">
    <property type="component" value="Unassembled WGS sequence"/>
</dbReference>
<dbReference type="RefSeq" id="WP_109271410.1">
    <property type="nucleotide sequence ID" value="NZ_QFFF01000001.1"/>
</dbReference>
<feature type="chain" id="PRO_5015601585" description="peptidylprolyl isomerase" evidence="4">
    <location>
        <begin position="21"/>
        <end position="222"/>
    </location>
</feature>
<accession>A0A2U2J4N4</accession>
<evidence type="ECO:0000259" key="5">
    <source>
        <dbReference type="PROSITE" id="PS50072"/>
    </source>
</evidence>
<gene>
    <name evidence="6" type="ORF">DF286_10640</name>
</gene>
<dbReference type="OrthoDB" id="9807797at2"/>
<keyword evidence="2" id="KW-0697">Rotamase</keyword>
<dbReference type="AlphaFoldDB" id="A0A2U2J4N4"/>
<name>A0A2U2J4N4_9SPHN</name>
<evidence type="ECO:0000313" key="6">
    <source>
        <dbReference type="EMBL" id="PWG03272.1"/>
    </source>
</evidence>
<dbReference type="Pfam" id="PF00160">
    <property type="entry name" value="Pro_isomerase"/>
    <property type="match status" value="1"/>
</dbReference>
<evidence type="ECO:0000256" key="3">
    <source>
        <dbReference type="ARBA" id="ARBA00023235"/>
    </source>
</evidence>
<feature type="signal peptide" evidence="4">
    <location>
        <begin position="1"/>
        <end position="20"/>
    </location>
</feature>
<dbReference type="InterPro" id="IPR002130">
    <property type="entry name" value="Cyclophilin-type_PPIase_dom"/>
</dbReference>
<dbReference type="InterPro" id="IPR029000">
    <property type="entry name" value="Cyclophilin-like_dom_sf"/>
</dbReference>
<evidence type="ECO:0000256" key="4">
    <source>
        <dbReference type="SAM" id="SignalP"/>
    </source>
</evidence>